<dbReference type="SUPFAM" id="SSF54427">
    <property type="entry name" value="NTF2-like"/>
    <property type="match status" value="2"/>
</dbReference>
<sequence>MTAVTGQGPDPFVALMRRYVVDYTNRQDTSVCAEIMEPDYTLRMGPHEVSGRDEAYIPASRKQFMQFPGLGLTVHEVVTNGERLALRFSEHGASRRHEGAAAAWTGLGLYRWNGTRLQDNSVEQDYLSRRRQLASGTPAAVGGPAVAPWDTPARPADPAAEAVVRSWIARGVAAGGPAAARSSTVNTDLTWDDGGPGSEHAVLADAASVIDDLFSAGDAVAFRLTCHGRYAGGLDDVTDAPAGTPATCHLVGLVHVRDGQVASGHLVRDRLGMARALSPAPARSR</sequence>
<reference evidence="2 3" key="1">
    <citation type="submission" date="2019-02" db="EMBL/GenBank/DDBJ databases">
        <title>Sequencing the genomes of 1000 actinobacteria strains.</title>
        <authorList>
            <person name="Klenk H.-P."/>
        </authorList>
    </citation>
    <scope>NUCLEOTIDE SEQUENCE [LARGE SCALE GENOMIC DNA]</scope>
    <source>
        <strain evidence="2 3">DSM 45779</strain>
    </source>
</reference>
<dbReference type="Pfam" id="PF07366">
    <property type="entry name" value="SnoaL"/>
    <property type="match status" value="1"/>
</dbReference>
<dbReference type="Proteomes" id="UP000291591">
    <property type="component" value="Unassembled WGS sequence"/>
</dbReference>
<organism evidence="2 3">
    <name type="scientific">Pseudonocardia sediminis</name>
    <dbReference type="NCBI Taxonomy" id="1397368"/>
    <lineage>
        <taxon>Bacteria</taxon>
        <taxon>Bacillati</taxon>
        <taxon>Actinomycetota</taxon>
        <taxon>Actinomycetes</taxon>
        <taxon>Pseudonocardiales</taxon>
        <taxon>Pseudonocardiaceae</taxon>
        <taxon>Pseudonocardia</taxon>
    </lineage>
</organism>
<evidence type="ECO:0000259" key="1">
    <source>
        <dbReference type="Pfam" id="PF12680"/>
    </source>
</evidence>
<dbReference type="InterPro" id="IPR009959">
    <property type="entry name" value="Cyclase_SnoaL-like"/>
</dbReference>
<dbReference type="Gene3D" id="3.10.450.50">
    <property type="match status" value="2"/>
</dbReference>
<feature type="domain" description="SnoaL-like" evidence="1">
    <location>
        <begin position="18"/>
        <end position="114"/>
    </location>
</feature>
<proteinExistence type="predicted"/>
<dbReference type="AlphaFoldDB" id="A0A4V2FQG0"/>
<evidence type="ECO:0000313" key="2">
    <source>
        <dbReference type="EMBL" id="RZT84510.1"/>
    </source>
</evidence>
<dbReference type="InterPro" id="IPR037401">
    <property type="entry name" value="SnoaL-like"/>
</dbReference>
<keyword evidence="3" id="KW-1185">Reference proteome</keyword>
<evidence type="ECO:0000313" key="3">
    <source>
        <dbReference type="Proteomes" id="UP000291591"/>
    </source>
</evidence>
<comment type="caution">
    <text evidence="2">The sequence shown here is derived from an EMBL/GenBank/DDBJ whole genome shotgun (WGS) entry which is preliminary data.</text>
</comment>
<gene>
    <name evidence="2" type="ORF">EV383_1353</name>
</gene>
<dbReference type="GO" id="GO:0030638">
    <property type="term" value="P:polyketide metabolic process"/>
    <property type="evidence" value="ECO:0007669"/>
    <property type="project" value="InterPro"/>
</dbReference>
<accession>A0A4V2FQG0</accession>
<dbReference type="InterPro" id="IPR032710">
    <property type="entry name" value="NTF2-like_dom_sf"/>
</dbReference>
<dbReference type="EMBL" id="SHKL01000001">
    <property type="protein sequence ID" value="RZT84510.1"/>
    <property type="molecule type" value="Genomic_DNA"/>
</dbReference>
<dbReference type="Pfam" id="PF12680">
    <property type="entry name" value="SnoaL_2"/>
    <property type="match status" value="1"/>
</dbReference>
<name>A0A4V2FQG0_PSEST</name>
<protein>
    <submittedName>
        <fullName evidence="2">SnoaL-like polyketide cyclase</fullName>
    </submittedName>
</protein>